<accession>A0A0D8ZNC4</accession>
<evidence type="ECO:0000256" key="1">
    <source>
        <dbReference type="PROSITE-ProRule" id="PRU00325"/>
    </source>
</evidence>
<protein>
    <recommendedName>
        <fullName evidence="2">SWIM-type domain-containing protein</fullName>
    </recommendedName>
</protein>
<dbReference type="PROSITE" id="PS50966">
    <property type="entry name" value="ZF_SWIM"/>
    <property type="match status" value="1"/>
</dbReference>
<organism evidence="3 4">
    <name type="scientific">Aliterella atlantica CENA595</name>
    <dbReference type="NCBI Taxonomy" id="1618023"/>
    <lineage>
        <taxon>Bacteria</taxon>
        <taxon>Bacillati</taxon>
        <taxon>Cyanobacteriota</taxon>
        <taxon>Cyanophyceae</taxon>
        <taxon>Chroococcidiopsidales</taxon>
        <taxon>Aliterellaceae</taxon>
        <taxon>Aliterella</taxon>
    </lineage>
</organism>
<dbReference type="InterPro" id="IPR007527">
    <property type="entry name" value="Znf_SWIM"/>
</dbReference>
<comment type="caution">
    <text evidence="3">The sequence shown here is derived from an EMBL/GenBank/DDBJ whole genome shotgun (WGS) entry which is preliminary data.</text>
</comment>
<evidence type="ECO:0000313" key="4">
    <source>
        <dbReference type="Proteomes" id="UP000032452"/>
    </source>
</evidence>
<dbReference type="AlphaFoldDB" id="A0A0D8ZNC4"/>
<feature type="domain" description="SWIM-type" evidence="2">
    <location>
        <begin position="91"/>
        <end position="130"/>
    </location>
</feature>
<proteinExistence type="predicted"/>
<name>A0A0D8ZNC4_9CYAN</name>
<dbReference type="EMBL" id="JYON01000025">
    <property type="protein sequence ID" value="KJH70245.1"/>
    <property type="molecule type" value="Genomic_DNA"/>
</dbReference>
<keyword evidence="1" id="KW-0863">Zinc-finger</keyword>
<reference evidence="3 4" key="1">
    <citation type="submission" date="2015-02" db="EMBL/GenBank/DDBJ databases">
        <title>Draft genome of a novel marine cyanobacterium (Chroococcales) isolated from South Atlantic Ocean.</title>
        <authorList>
            <person name="Rigonato J."/>
            <person name="Alvarenga D.O."/>
            <person name="Branco L.H."/>
            <person name="Varani A.M."/>
            <person name="Brandini F.P."/>
            <person name="Fiore M.F."/>
        </authorList>
    </citation>
    <scope>NUCLEOTIDE SEQUENCE [LARGE SCALE GENOMIC DNA]</scope>
    <source>
        <strain evidence="3 4">CENA595</strain>
    </source>
</reference>
<gene>
    <name evidence="3" type="ORF">UH38_19035</name>
</gene>
<keyword evidence="4" id="KW-1185">Reference proteome</keyword>
<dbReference type="GO" id="GO:0008270">
    <property type="term" value="F:zinc ion binding"/>
    <property type="evidence" value="ECO:0007669"/>
    <property type="project" value="UniProtKB-KW"/>
</dbReference>
<dbReference type="OrthoDB" id="532494at2"/>
<keyword evidence="1" id="KW-0479">Metal-binding</keyword>
<sequence length="146" mass="16747">MVTATNILYSVAAARRILGIYYPEIKVSIQVWAKVVLVISDGRRPRFISKKVFHQHFVDWRKEQAKALVVQRHHLLHSSFNVVNPKKDSMYRVVACKDALHCECEDYKNQIGFWGKAMCKHSFAALDFIGYRSFADYLAAQQVAAA</sequence>
<evidence type="ECO:0000313" key="3">
    <source>
        <dbReference type="EMBL" id="KJH70245.1"/>
    </source>
</evidence>
<dbReference type="STRING" id="1618023.UH38_19035"/>
<dbReference type="RefSeq" id="WP_045056267.1">
    <property type="nucleotide sequence ID" value="NZ_CAWMDP010000018.1"/>
</dbReference>
<keyword evidence="1" id="KW-0862">Zinc</keyword>
<evidence type="ECO:0000259" key="2">
    <source>
        <dbReference type="PROSITE" id="PS50966"/>
    </source>
</evidence>
<dbReference type="Proteomes" id="UP000032452">
    <property type="component" value="Unassembled WGS sequence"/>
</dbReference>